<dbReference type="EMBL" id="LS974621">
    <property type="protein sequence ID" value="CAG7877868.1"/>
    <property type="molecule type" value="Genomic_DNA"/>
</dbReference>
<protein>
    <submittedName>
        <fullName evidence="1">Uncharacterized protein</fullName>
    </submittedName>
</protein>
<evidence type="ECO:0000313" key="2">
    <source>
        <dbReference type="Proteomes" id="UP000694005"/>
    </source>
</evidence>
<dbReference type="Gramene" id="A05p43890.2_BraZ1">
    <property type="protein sequence ID" value="A05p43890.2_BraZ1.CDS.1"/>
    <property type="gene ID" value="A05g43890.2_BraZ1"/>
</dbReference>
<organism evidence="1 2">
    <name type="scientific">Brassica campestris</name>
    <name type="common">Field mustard</name>
    <dbReference type="NCBI Taxonomy" id="3711"/>
    <lineage>
        <taxon>Eukaryota</taxon>
        <taxon>Viridiplantae</taxon>
        <taxon>Streptophyta</taxon>
        <taxon>Embryophyta</taxon>
        <taxon>Tracheophyta</taxon>
        <taxon>Spermatophyta</taxon>
        <taxon>Magnoliopsida</taxon>
        <taxon>eudicotyledons</taxon>
        <taxon>Gunneridae</taxon>
        <taxon>Pentapetalae</taxon>
        <taxon>rosids</taxon>
        <taxon>malvids</taxon>
        <taxon>Brassicales</taxon>
        <taxon>Brassicaceae</taxon>
        <taxon>Brassiceae</taxon>
        <taxon>Brassica</taxon>
    </lineage>
</organism>
<dbReference type="AlphaFoldDB" id="A0A8D9DRA0"/>
<name>A0A8D9DRA0_BRACM</name>
<evidence type="ECO:0000313" key="1">
    <source>
        <dbReference type="EMBL" id="CAG7877868.1"/>
    </source>
</evidence>
<sequence>MTKETLEVTKNNSTSFRFRILLEHSANSLLSHSEYLADDTKAAYNIFFASRLYKMMSSFANFYLTLDCF</sequence>
<reference evidence="1 2" key="1">
    <citation type="submission" date="2021-07" db="EMBL/GenBank/DDBJ databases">
        <authorList>
            <consortium name="Genoscope - CEA"/>
            <person name="William W."/>
        </authorList>
    </citation>
    <scope>NUCLEOTIDE SEQUENCE [LARGE SCALE GENOMIC DNA]</scope>
</reference>
<gene>
    <name evidence="1" type="ORF">BRAPAZ1V2_A05P43890.2</name>
</gene>
<accession>A0A8D9DRA0</accession>
<proteinExistence type="predicted"/>
<dbReference type="Proteomes" id="UP000694005">
    <property type="component" value="Chromosome A05"/>
</dbReference>